<dbReference type="EMBL" id="PTIS01000001">
    <property type="protein sequence ID" value="PPK49588.1"/>
    <property type="molecule type" value="Genomic_DNA"/>
</dbReference>
<evidence type="ECO:0000259" key="1">
    <source>
        <dbReference type="Pfam" id="PF01368"/>
    </source>
</evidence>
<dbReference type="InterPro" id="IPR051673">
    <property type="entry name" value="SSDNA_exonuclease_RecJ"/>
</dbReference>
<protein>
    <recommendedName>
        <fullName evidence="1">DDH domain-containing protein</fullName>
    </recommendedName>
</protein>
<proteinExistence type="predicted"/>
<accession>A0A2S6G117</accession>
<organism evidence="2 3">
    <name type="scientific">Clostridium algidicarnis DSM 15099</name>
    <dbReference type="NCBI Taxonomy" id="1121295"/>
    <lineage>
        <taxon>Bacteria</taxon>
        <taxon>Bacillati</taxon>
        <taxon>Bacillota</taxon>
        <taxon>Clostridia</taxon>
        <taxon>Eubacteriales</taxon>
        <taxon>Clostridiaceae</taxon>
        <taxon>Clostridium</taxon>
    </lineage>
</organism>
<comment type="caution">
    <text evidence="2">The sequence shown here is derived from an EMBL/GenBank/DDBJ whole genome shotgun (WGS) entry which is preliminary data.</text>
</comment>
<dbReference type="PANTHER" id="PTHR30255:SF2">
    <property type="entry name" value="SINGLE-STRANDED-DNA-SPECIFIC EXONUCLEASE RECJ"/>
    <property type="match status" value="1"/>
</dbReference>
<evidence type="ECO:0000313" key="3">
    <source>
        <dbReference type="Proteomes" id="UP000239863"/>
    </source>
</evidence>
<evidence type="ECO:0000313" key="2">
    <source>
        <dbReference type="EMBL" id="PPK49588.1"/>
    </source>
</evidence>
<dbReference type="PANTHER" id="PTHR30255">
    <property type="entry name" value="SINGLE-STRANDED-DNA-SPECIFIC EXONUCLEASE RECJ"/>
    <property type="match status" value="1"/>
</dbReference>
<dbReference type="STRING" id="37659.GCA_000703125_02708"/>
<feature type="domain" description="DDH" evidence="1">
    <location>
        <begin position="41"/>
        <end position="188"/>
    </location>
</feature>
<dbReference type="AlphaFoldDB" id="A0A2S6G117"/>
<dbReference type="RefSeq" id="WP_104408954.1">
    <property type="nucleotide sequence ID" value="NZ_PTIS01000001.1"/>
</dbReference>
<dbReference type="InterPro" id="IPR001667">
    <property type="entry name" value="DDH_dom"/>
</dbReference>
<gene>
    <name evidence="2" type="ORF">BD821_101250</name>
</gene>
<dbReference type="SUPFAM" id="SSF64182">
    <property type="entry name" value="DHH phosphoesterases"/>
    <property type="match status" value="1"/>
</dbReference>
<dbReference type="GO" id="GO:0004527">
    <property type="term" value="F:exonuclease activity"/>
    <property type="evidence" value="ECO:0007669"/>
    <property type="project" value="UniProtKB-KW"/>
</dbReference>
<dbReference type="Gene3D" id="3.90.1640.30">
    <property type="match status" value="1"/>
</dbReference>
<reference evidence="2 3" key="1">
    <citation type="submission" date="2018-02" db="EMBL/GenBank/DDBJ databases">
        <title>Genomic Encyclopedia of Archaeal and Bacterial Type Strains, Phase II (KMG-II): from individual species to whole genera.</title>
        <authorList>
            <person name="Goeker M."/>
        </authorList>
    </citation>
    <scope>NUCLEOTIDE SEQUENCE [LARGE SCALE GENOMIC DNA]</scope>
    <source>
        <strain evidence="2 3">DSM 15099</strain>
    </source>
</reference>
<dbReference type="Pfam" id="PF01368">
    <property type="entry name" value="DHH"/>
    <property type="match status" value="1"/>
</dbReference>
<sequence>MHKNGENIYSSKQWYEYDPFMFNDMKFTIDRLVNAINERQKIVVYGSSELDSIFGVSLLLLVLKYLNADVEYYISEDISENCKLDSEVIKNHIKFLGADVLISVGCLVESKEQELWCKNMELDIIIADNRPENDYDCFLVLNPNLRDSNYKERNLSNCGVVFKLCQAIASYYNMKSINKYIDLVMLGTIASGKEIKGENKIIYEAGLKYLTHTNNYGLKALLKYHNIREFNKENLTKIVFLLTPTLNAIGRMDNARIVVELLTTEEPYRAIQISKYLSKEVNNSILNA</sequence>
<dbReference type="Proteomes" id="UP000239863">
    <property type="component" value="Unassembled WGS sequence"/>
</dbReference>
<dbReference type="InterPro" id="IPR038763">
    <property type="entry name" value="DHH_sf"/>
</dbReference>
<name>A0A2S6G117_9CLOT</name>
<dbReference type="OrthoDB" id="1925987at2"/>